<sequence length="566" mass="61697">MRHSLAFPAARSALAKSAPGDDLISGSDFLSVFIGASKPRRPSTKADKQTESLNISSFARDRHLHLDVENSQDAAVDSLDDVAGTPPPTDGPEEEVAATLIPDTGTNSVSEADVTNNNTKPFKKTAQRLNIQSDSTITNTDLKDPPSVSSFREIVTSEKHTPMSYGDPLLSPSDMFVKKPEVTAETTNGSQQQENQTHQIVSVKVSSSLAQATVVTVRSQEITKQGRIIDGKDIFGTFLDAFAGKTESEDTIPKPPESASLVTEVQPAATAFQRSQLSVEEGQPSSSEVVNGEPRPPGSYQHEITFTSPPQSTNFPLTSPVSYETSISTDTSSSRVKFYREPPGYRGPSSVAETVQQAVVAQQDQAATQPENSRTRPTENTDGKPESNNHQNPDATSREVSKIDGVRMQKSFHRGRGYHREPAERNFEQSEGRYGQMEAVFGSPEQNYEVDESVSVMSNGRIHGLQTPPTVTPDTQDRDSASQVDSALSVIDTQQAQDPNHKFGYVVEGRNFRKYRVEERTPDGFIVGEYGVVSHDDGSLRGVRYTADGTINPRLIYDALVKFLSL</sequence>
<reference evidence="2 3" key="1">
    <citation type="submission" date="2023-02" db="EMBL/GenBank/DDBJ databases">
        <title>LHISI_Scaffold_Assembly.</title>
        <authorList>
            <person name="Stuart O.P."/>
            <person name="Cleave R."/>
            <person name="Magrath M.J.L."/>
            <person name="Mikheyev A.S."/>
        </authorList>
    </citation>
    <scope>NUCLEOTIDE SEQUENCE [LARGE SCALE GENOMIC DNA]</scope>
    <source>
        <strain evidence="2">Daus_M_001</strain>
        <tissue evidence="2">Leg muscle</tissue>
    </source>
</reference>
<feature type="compositionally biased region" description="Basic and acidic residues" evidence="1">
    <location>
        <begin position="396"/>
        <end position="407"/>
    </location>
</feature>
<protein>
    <submittedName>
        <fullName evidence="2">Uncharacterized protein</fullName>
    </submittedName>
</protein>
<gene>
    <name evidence="2" type="ORF">PR048_006009</name>
</gene>
<dbReference type="Proteomes" id="UP001159363">
    <property type="component" value="Chromosome 2"/>
</dbReference>
<feature type="compositionally biased region" description="Low complexity" evidence="1">
    <location>
        <begin position="351"/>
        <end position="369"/>
    </location>
</feature>
<evidence type="ECO:0000313" key="3">
    <source>
        <dbReference type="Proteomes" id="UP001159363"/>
    </source>
</evidence>
<feature type="compositionally biased region" description="Basic and acidic residues" evidence="1">
    <location>
        <begin position="418"/>
        <end position="431"/>
    </location>
</feature>
<comment type="caution">
    <text evidence="2">The sequence shown here is derived from an EMBL/GenBank/DDBJ whole genome shotgun (WGS) entry which is preliminary data.</text>
</comment>
<feature type="compositionally biased region" description="Polar residues" evidence="1">
    <location>
        <begin position="273"/>
        <end position="289"/>
    </location>
</feature>
<evidence type="ECO:0000256" key="1">
    <source>
        <dbReference type="SAM" id="MobiDB-lite"/>
    </source>
</evidence>
<feature type="compositionally biased region" description="Basic and acidic residues" evidence="1">
    <location>
        <begin position="373"/>
        <end position="387"/>
    </location>
</feature>
<dbReference type="EMBL" id="JARBHB010000002">
    <property type="protein sequence ID" value="KAJ8893418.1"/>
    <property type="molecule type" value="Genomic_DNA"/>
</dbReference>
<proteinExistence type="predicted"/>
<organism evidence="2 3">
    <name type="scientific">Dryococelus australis</name>
    <dbReference type="NCBI Taxonomy" id="614101"/>
    <lineage>
        <taxon>Eukaryota</taxon>
        <taxon>Metazoa</taxon>
        <taxon>Ecdysozoa</taxon>
        <taxon>Arthropoda</taxon>
        <taxon>Hexapoda</taxon>
        <taxon>Insecta</taxon>
        <taxon>Pterygota</taxon>
        <taxon>Neoptera</taxon>
        <taxon>Polyneoptera</taxon>
        <taxon>Phasmatodea</taxon>
        <taxon>Verophasmatodea</taxon>
        <taxon>Anareolatae</taxon>
        <taxon>Phasmatidae</taxon>
        <taxon>Eurycanthinae</taxon>
        <taxon>Dryococelus</taxon>
    </lineage>
</organism>
<feature type="region of interest" description="Disordered" evidence="1">
    <location>
        <begin position="73"/>
        <end position="93"/>
    </location>
</feature>
<feature type="region of interest" description="Disordered" evidence="1">
    <location>
        <begin position="412"/>
        <end position="431"/>
    </location>
</feature>
<feature type="region of interest" description="Disordered" evidence="1">
    <location>
        <begin position="273"/>
        <end position="407"/>
    </location>
</feature>
<keyword evidence="3" id="KW-1185">Reference proteome</keyword>
<feature type="compositionally biased region" description="Polar residues" evidence="1">
    <location>
        <begin position="302"/>
        <end position="335"/>
    </location>
</feature>
<accession>A0ABQ9I9T1</accession>
<evidence type="ECO:0000313" key="2">
    <source>
        <dbReference type="EMBL" id="KAJ8893418.1"/>
    </source>
</evidence>
<name>A0ABQ9I9T1_9NEOP</name>